<dbReference type="PANTHER" id="PTHR30137">
    <property type="entry name" value="LUCIFERASE-LIKE MONOOXYGENASE"/>
    <property type="match status" value="1"/>
</dbReference>
<dbReference type="GO" id="GO:0016705">
    <property type="term" value="F:oxidoreductase activity, acting on paired donors, with incorporation or reduction of molecular oxygen"/>
    <property type="evidence" value="ECO:0007669"/>
    <property type="project" value="InterPro"/>
</dbReference>
<protein>
    <submittedName>
        <fullName evidence="4">LLM class flavin-dependent oxidoreductase</fullName>
    </submittedName>
</protein>
<accession>A0A937W5C8</accession>
<dbReference type="Gene3D" id="3.20.20.30">
    <property type="entry name" value="Luciferase-like domain"/>
    <property type="match status" value="1"/>
</dbReference>
<name>A0A937W5C8_UNCTE</name>
<evidence type="ECO:0000313" key="4">
    <source>
        <dbReference type="EMBL" id="MBM3225729.1"/>
    </source>
</evidence>
<dbReference type="AlphaFoldDB" id="A0A937W5C8"/>
<evidence type="ECO:0000259" key="3">
    <source>
        <dbReference type="Pfam" id="PF00296"/>
    </source>
</evidence>
<dbReference type="EMBL" id="VGLS01000668">
    <property type="protein sequence ID" value="MBM3225729.1"/>
    <property type="molecule type" value="Genomic_DNA"/>
</dbReference>
<proteinExistence type="predicted"/>
<evidence type="ECO:0000256" key="2">
    <source>
        <dbReference type="ARBA" id="ARBA00023033"/>
    </source>
</evidence>
<feature type="domain" description="Luciferase-like" evidence="3">
    <location>
        <begin position="42"/>
        <end position="340"/>
    </location>
</feature>
<evidence type="ECO:0000313" key="5">
    <source>
        <dbReference type="Proteomes" id="UP000712673"/>
    </source>
</evidence>
<dbReference type="GO" id="GO:0005829">
    <property type="term" value="C:cytosol"/>
    <property type="evidence" value="ECO:0007669"/>
    <property type="project" value="TreeGrafter"/>
</dbReference>
<dbReference type="SUPFAM" id="SSF51679">
    <property type="entry name" value="Bacterial luciferase-like"/>
    <property type="match status" value="1"/>
</dbReference>
<dbReference type="PANTHER" id="PTHR30137:SF8">
    <property type="entry name" value="BLR5498 PROTEIN"/>
    <property type="match status" value="1"/>
</dbReference>
<sequence>MQVYYFTEFPYHEYPEEEAVKYPSLRLTFPNTFYDPNKAHGMFHRYLDEYQLCEELGFDGLMINEHHNTPSCMNATMNLIGSILARNTKNAKILLLGNVLPIWDNPLRLAEELAMIDILSNGRLISGFVRGTGVESVSSNANPAYNRERFEEAHDLIVKTWSTPGPFRWEGKHFHYRVVNPWITPIQKPHPPIWVPGSASPETAEWAGRHGYTYVAFLTPMNMTKDLFGMYRAAAAEANQTVTDDNFGYLLCCYVADTEAKAQEEARHFLWRMGETVRGPREFFAPPGYRSRVATQMAARRRTSENKPLGEQNLEELQANHHVVAGTPDTVLKKLRYLKEELNMGHLVFYGQESRMSHAATMRSIELFGKEVMPAIREW</sequence>
<reference evidence="4" key="1">
    <citation type="submission" date="2019-03" db="EMBL/GenBank/DDBJ databases">
        <title>Lake Tanganyika Metagenome-Assembled Genomes (MAGs).</title>
        <authorList>
            <person name="Tran P."/>
        </authorList>
    </citation>
    <scope>NUCLEOTIDE SEQUENCE</scope>
    <source>
        <strain evidence="4">K_DeepCast_65m_m2_066</strain>
    </source>
</reference>
<organism evidence="4 5">
    <name type="scientific">Tectimicrobiota bacterium</name>
    <dbReference type="NCBI Taxonomy" id="2528274"/>
    <lineage>
        <taxon>Bacteria</taxon>
        <taxon>Pseudomonadati</taxon>
        <taxon>Nitrospinota/Tectimicrobiota group</taxon>
        <taxon>Candidatus Tectimicrobiota</taxon>
    </lineage>
</organism>
<keyword evidence="2" id="KW-0503">Monooxygenase</keyword>
<dbReference type="InterPro" id="IPR050766">
    <property type="entry name" value="Bact_Lucif_Oxidored"/>
</dbReference>
<dbReference type="InterPro" id="IPR011251">
    <property type="entry name" value="Luciferase-like_dom"/>
</dbReference>
<keyword evidence="1" id="KW-0560">Oxidoreductase</keyword>
<evidence type="ECO:0000256" key="1">
    <source>
        <dbReference type="ARBA" id="ARBA00023002"/>
    </source>
</evidence>
<comment type="caution">
    <text evidence="4">The sequence shown here is derived from an EMBL/GenBank/DDBJ whole genome shotgun (WGS) entry which is preliminary data.</text>
</comment>
<dbReference type="Proteomes" id="UP000712673">
    <property type="component" value="Unassembled WGS sequence"/>
</dbReference>
<gene>
    <name evidence="4" type="ORF">FJZ47_18290</name>
</gene>
<dbReference type="InterPro" id="IPR036661">
    <property type="entry name" value="Luciferase-like_sf"/>
</dbReference>
<dbReference type="Pfam" id="PF00296">
    <property type="entry name" value="Bac_luciferase"/>
    <property type="match status" value="1"/>
</dbReference>
<dbReference type="GO" id="GO:0004497">
    <property type="term" value="F:monooxygenase activity"/>
    <property type="evidence" value="ECO:0007669"/>
    <property type="project" value="UniProtKB-KW"/>
</dbReference>